<dbReference type="Gene3D" id="3.30.160.60">
    <property type="entry name" value="Classic Zinc Finger"/>
    <property type="match status" value="2"/>
</dbReference>
<dbReference type="GO" id="GO:0005634">
    <property type="term" value="C:nucleus"/>
    <property type="evidence" value="ECO:0007669"/>
    <property type="project" value="UniProtKB-SubCell"/>
</dbReference>
<keyword evidence="5" id="KW-0862">Zinc</keyword>
<keyword evidence="4 7" id="KW-0863">Zinc-finger</keyword>
<comment type="subcellular location">
    <subcellularLocation>
        <location evidence="1">Nucleus</location>
    </subcellularLocation>
</comment>
<dbReference type="InterPro" id="IPR050331">
    <property type="entry name" value="Zinc_finger"/>
</dbReference>
<feature type="domain" description="C2H2-type" evidence="8">
    <location>
        <begin position="321"/>
        <end position="348"/>
    </location>
</feature>
<dbReference type="AlphaFoldDB" id="A0A9P8QFN5"/>
<dbReference type="InterPro" id="IPR013087">
    <property type="entry name" value="Znf_C2H2_type"/>
</dbReference>
<evidence type="ECO:0000256" key="5">
    <source>
        <dbReference type="ARBA" id="ARBA00022833"/>
    </source>
</evidence>
<dbReference type="SMART" id="SM00355">
    <property type="entry name" value="ZnF_C2H2"/>
    <property type="match status" value="2"/>
</dbReference>
<dbReference type="GO" id="GO:0008270">
    <property type="term" value="F:zinc ion binding"/>
    <property type="evidence" value="ECO:0007669"/>
    <property type="project" value="UniProtKB-KW"/>
</dbReference>
<dbReference type="SUPFAM" id="SSF57667">
    <property type="entry name" value="beta-beta-alpha zinc fingers"/>
    <property type="match status" value="1"/>
</dbReference>
<dbReference type="GO" id="GO:0010468">
    <property type="term" value="P:regulation of gene expression"/>
    <property type="evidence" value="ECO:0007669"/>
    <property type="project" value="TreeGrafter"/>
</dbReference>
<reference evidence="9" key="1">
    <citation type="journal article" date="2021" name="Open Biol.">
        <title>Shared evolutionary footprints suggest mitochondrial oxidative damage underlies multiple complex I losses in fungi.</title>
        <authorList>
            <person name="Schikora-Tamarit M.A."/>
            <person name="Marcet-Houben M."/>
            <person name="Nosek J."/>
            <person name="Gabaldon T."/>
        </authorList>
    </citation>
    <scope>NUCLEOTIDE SEQUENCE</scope>
    <source>
        <strain evidence="9">CBS2887</strain>
    </source>
</reference>
<evidence type="ECO:0000313" key="10">
    <source>
        <dbReference type="Proteomes" id="UP000774326"/>
    </source>
</evidence>
<evidence type="ECO:0000256" key="3">
    <source>
        <dbReference type="ARBA" id="ARBA00022737"/>
    </source>
</evidence>
<keyword evidence="6" id="KW-0539">Nucleus</keyword>
<dbReference type="InterPro" id="IPR036236">
    <property type="entry name" value="Znf_C2H2_sf"/>
</dbReference>
<feature type="domain" description="C2H2-type" evidence="8">
    <location>
        <begin position="293"/>
        <end position="320"/>
    </location>
</feature>
<keyword evidence="10" id="KW-1185">Reference proteome</keyword>
<dbReference type="PANTHER" id="PTHR16515">
    <property type="entry name" value="PR DOMAIN ZINC FINGER PROTEIN"/>
    <property type="match status" value="1"/>
</dbReference>
<evidence type="ECO:0000256" key="1">
    <source>
        <dbReference type="ARBA" id="ARBA00004123"/>
    </source>
</evidence>
<dbReference type="Proteomes" id="UP000774326">
    <property type="component" value="Unassembled WGS sequence"/>
</dbReference>
<dbReference type="PROSITE" id="PS50157">
    <property type="entry name" value="ZINC_FINGER_C2H2_2"/>
    <property type="match status" value="2"/>
</dbReference>
<dbReference type="PANTHER" id="PTHR16515:SF66">
    <property type="entry name" value="C2H2-TYPE DOMAIN-CONTAINING PROTEIN"/>
    <property type="match status" value="1"/>
</dbReference>
<comment type="caution">
    <text evidence="9">The sequence shown here is derived from an EMBL/GenBank/DDBJ whole genome shotgun (WGS) entry which is preliminary data.</text>
</comment>
<accession>A0A9P8QFN5</accession>
<evidence type="ECO:0000256" key="4">
    <source>
        <dbReference type="ARBA" id="ARBA00022771"/>
    </source>
</evidence>
<proteinExistence type="predicted"/>
<gene>
    <name evidence="9" type="ORF">WICPIJ_000854</name>
</gene>
<organism evidence="9 10">
    <name type="scientific">Wickerhamomyces pijperi</name>
    <name type="common">Yeast</name>
    <name type="synonym">Pichia pijperi</name>
    <dbReference type="NCBI Taxonomy" id="599730"/>
    <lineage>
        <taxon>Eukaryota</taxon>
        <taxon>Fungi</taxon>
        <taxon>Dikarya</taxon>
        <taxon>Ascomycota</taxon>
        <taxon>Saccharomycotina</taxon>
        <taxon>Saccharomycetes</taxon>
        <taxon>Phaffomycetales</taxon>
        <taxon>Wickerhamomycetaceae</taxon>
        <taxon>Wickerhamomyces</taxon>
    </lineage>
</organism>
<keyword evidence="2" id="KW-0479">Metal-binding</keyword>
<evidence type="ECO:0000313" key="9">
    <source>
        <dbReference type="EMBL" id="KAH3688164.1"/>
    </source>
</evidence>
<evidence type="ECO:0000256" key="6">
    <source>
        <dbReference type="ARBA" id="ARBA00023242"/>
    </source>
</evidence>
<protein>
    <recommendedName>
        <fullName evidence="8">C2H2-type domain-containing protein</fullName>
    </recommendedName>
</protein>
<evidence type="ECO:0000256" key="7">
    <source>
        <dbReference type="PROSITE-ProRule" id="PRU00042"/>
    </source>
</evidence>
<dbReference type="EMBL" id="JAEUBG010000494">
    <property type="protein sequence ID" value="KAH3688164.1"/>
    <property type="molecule type" value="Genomic_DNA"/>
</dbReference>
<evidence type="ECO:0000256" key="2">
    <source>
        <dbReference type="ARBA" id="ARBA00022723"/>
    </source>
</evidence>
<dbReference type="PROSITE" id="PS00028">
    <property type="entry name" value="ZINC_FINGER_C2H2_1"/>
    <property type="match status" value="2"/>
</dbReference>
<dbReference type="OrthoDB" id="8117402at2759"/>
<evidence type="ECO:0000259" key="8">
    <source>
        <dbReference type="PROSITE" id="PS50157"/>
    </source>
</evidence>
<name>A0A9P8QFN5_WICPI</name>
<sequence>MQYPYNNEVDFQQHNTLLNIPPHFGQFPLSMGTYTSNPQSSLMGLSEQEEDLSFNHQFPVITSENMLYHQMQYLKAMASLSSTDLATFPSNQLDSCYEQNSSVKILQPVPVAPVMPLVYKTLDQLHQSQQPQSFQICAPKCEPVSEAGGYNNILNSPYSVQTPQWANLNYFPTPNSSDYSSSGESINTYSPEQMREGCFAGLSYPQLQPPAIIHPDNINQPTNNFTGGFISDPNPIANVSLSSLSGNAGIASVPNQTIPVKKTQRTTKLAKKSLKSHQKVQENQILGHADIKYPCPHCPKIFPKTYGLKSHLVSHSNLKPFNCKFCRRGFARSHDCKRHEMLHLKNMKHTNGAILS</sequence>
<keyword evidence="3" id="KW-0677">Repeat</keyword>
<reference evidence="9" key="2">
    <citation type="submission" date="2021-01" db="EMBL/GenBank/DDBJ databases">
        <authorList>
            <person name="Schikora-Tamarit M.A."/>
        </authorList>
    </citation>
    <scope>NUCLEOTIDE SEQUENCE</scope>
    <source>
        <strain evidence="9">CBS2887</strain>
    </source>
</reference>